<name>A0A8B8EFJ8_CRAVI</name>
<dbReference type="InterPro" id="IPR001304">
    <property type="entry name" value="C-type_lectin-like"/>
</dbReference>
<feature type="region of interest" description="Disordered" evidence="2">
    <location>
        <begin position="207"/>
        <end position="235"/>
    </location>
</feature>
<dbReference type="Gene3D" id="3.10.100.10">
    <property type="entry name" value="Mannose-Binding Protein A, subunit A"/>
    <property type="match status" value="1"/>
</dbReference>
<feature type="domain" description="C-type lectin" evidence="5">
    <location>
        <begin position="40"/>
        <end position="170"/>
    </location>
</feature>
<dbReference type="SUPFAM" id="SSF56436">
    <property type="entry name" value="C-type lectin-like"/>
    <property type="match status" value="1"/>
</dbReference>
<accession>A0A8B8EFJ8</accession>
<evidence type="ECO:0000313" key="6">
    <source>
        <dbReference type="Proteomes" id="UP000694844"/>
    </source>
</evidence>
<dbReference type="RefSeq" id="XP_022338268.1">
    <property type="nucleotide sequence ID" value="XM_022482560.1"/>
</dbReference>
<feature type="transmembrane region" description="Helical" evidence="3">
    <location>
        <begin position="244"/>
        <end position="271"/>
    </location>
</feature>
<dbReference type="PANTHER" id="PTHR22803">
    <property type="entry name" value="MANNOSE, PHOSPHOLIPASE, LECTIN RECEPTOR RELATED"/>
    <property type="match status" value="1"/>
</dbReference>
<evidence type="ECO:0000259" key="5">
    <source>
        <dbReference type="PROSITE" id="PS50041"/>
    </source>
</evidence>
<dbReference type="PROSITE" id="PS00615">
    <property type="entry name" value="C_TYPE_LECTIN_1"/>
    <property type="match status" value="1"/>
</dbReference>
<dbReference type="Proteomes" id="UP000694844">
    <property type="component" value="Chromosome 5"/>
</dbReference>
<sequence>MCICCFMTTLFVASVTVSLGVGQMDRCPSNLARNPYLKTLWERCYQFSYYKTNWYEAKKICSSKGGLLVKIEAPSVQQFLMDSLQSLEWERGKFWIGAHVTNNMPDNFFNRYNEDLTWEWIDGTPLSYSNWSRNETRCCEAFSLYPSGARVCGYLELPYRGHWASYSCSKGSFFFICEFEMFPESRNTNEQIDSGQKDTLLPTRIPTEQTESGKTDTLFPTRNSTGQTESGKTDAKEQRLNAGMIAGIAGIAVGVLFLGLVGGFVVGYLVLKKRRNNHPGQDTTAVAVEQRVSAPPQTPNPAYVKAREGPIAEPLQDYEKLRTLERPQDISLDNYATPMQEDETYDIVI</sequence>
<evidence type="ECO:0000256" key="4">
    <source>
        <dbReference type="SAM" id="SignalP"/>
    </source>
</evidence>
<dbReference type="InterPro" id="IPR016187">
    <property type="entry name" value="CTDL_fold"/>
</dbReference>
<keyword evidence="6" id="KW-1185">Reference proteome</keyword>
<gene>
    <name evidence="7" type="primary">LOC111133855</name>
</gene>
<organism evidence="6 7">
    <name type="scientific">Crassostrea virginica</name>
    <name type="common">Eastern oyster</name>
    <dbReference type="NCBI Taxonomy" id="6565"/>
    <lineage>
        <taxon>Eukaryota</taxon>
        <taxon>Metazoa</taxon>
        <taxon>Spiralia</taxon>
        <taxon>Lophotrochozoa</taxon>
        <taxon>Mollusca</taxon>
        <taxon>Bivalvia</taxon>
        <taxon>Autobranchia</taxon>
        <taxon>Pteriomorphia</taxon>
        <taxon>Ostreida</taxon>
        <taxon>Ostreoidea</taxon>
        <taxon>Ostreidae</taxon>
        <taxon>Crassostrea</taxon>
    </lineage>
</organism>
<keyword evidence="3" id="KW-0812">Transmembrane</keyword>
<dbReference type="AlphaFoldDB" id="A0A8B8EFJ8"/>
<protein>
    <submittedName>
        <fullName evidence="7">Layilin-like isoform X2</fullName>
    </submittedName>
</protein>
<reference evidence="7" key="1">
    <citation type="submission" date="2025-08" db="UniProtKB">
        <authorList>
            <consortium name="RefSeq"/>
        </authorList>
    </citation>
    <scope>IDENTIFICATION</scope>
    <source>
        <tissue evidence="7">Whole sample</tissue>
    </source>
</reference>
<feature type="signal peptide" evidence="4">
    <location>
        <begin position="1"/>
        <end position="22"/>
    </location>
</feature>
<keyword evidence="3" id="KW-0472">Membrane</keyword>
<evidence type="ECO:0000256" key="3">
    <source>
        <dbReference type="SAM" id="Phobius"/>
    </source>
</evidence>
<keyword evidence="1" id="KW-1015">Disulfide bond</keyword>
<dbReference type="GeneID" id="111133855"/>
<keyword evidence="4" id="KW-0732">Signal</keyword>
<evidence type="ECO:0000313" key="7">
    <source>
        <dbReference type="RefSeq" id="XP_022338268.1"/>
    </source>
</evidence>
<feature type="chain" id="PRO_5034561997" evidence="4">
    <location>
        <begin position="23"/>
        <end position="349"/>
    </location>
</feature>
<keyword evidence="3" id="KW-1133">Transmembrane helix</keyword>
<evidence type="ECO:0000256" key="1">
    <source>
        <dbReference type="ARBA" id="ARBA00023157"/>
    </source>
</evidence>
<feature type="compositionally biased region" description="Polar residues" evidence="2">
    <location>
        <begin position="218"/>
        <end position="230"/>
    </location>
</feature>
<dbReference type="PROSITE" id="PS50041">
    <property type="entry name" value="C_TYPE_LECTIN_2"/>
    <property type="match status" value="1"/>
</dbReference>
<dbReference type="Pfam" id="PF00059">
    <property type="entry name" value="Lectin_C"/>
    <property type="match status" value="1"/>
</dbReference>
<dbReference type="CDD" id="cd00037">
    <property type="entry name" value="CLECT"/>
    <property type="match status" value="1"/>
</dbReference>
<proteinExistence type="predicted"/>
<evidence type="ECO:0000256" key="2">
    <source>
        <dbReference type="SAM" id="MobiDB-lite"/>
    </source>
</evidence>
<dbReference type="InterPro" id="IPR018378">
    <property type="entry name" value="C-type_lectin_CS"/>
</dbReference>
<dbReference type="OrthoDB" id="6050186at2759"/>
<dbReference type="InterPro" id="IPR016186">
    <property type="entry name" value="C-type_lectin-like/link_sf"/>
</dbReference>
<dbReference type="SMART" id="SM00034">
    <property type="entry name" value="CLECT"/>
    <property type="match status" value="1"/>
</dbReference>
<dbReference type="InterPro" id="IPR050111">
    <property type="entry name" value="C-type_lectin/snaclec_domain"/>
</dbReference>